<evidence type="ECO:0000256" key="6">
    <source>
        <dbReference type="ARBA" id="ARBA00022842"/>
    </source>
</evidence>
<accession>A0ABZ2KN17</accession>
<keyword evidence="9 10" id="KW-0131">Cell cycle</keyword>
<feature type="domain" description="EngB-type G" evidence="11">
    <location>
        <begin position="25"/>
        <end position="200"/>
    </location>
</feature>
<dbReference type="PROSITE" id="PS51706">
    <property type="entry name" value="G_ENGB"/>
    <property type="match status" value="1"/>
</dbReference>
<keyword evidence="8 10" id="KW-0717">Septation</keyword>
<comment type="similarity">
    <text evidence="2 10">Belongs to the TRAFAC class TrmE-Era-EngA-EngB-Septin-like GTPase superfamily. EngB GTPase family.</text>
</comment>
<keyword evidence="3 10" id="KW-0132">Cell division</keyword>
<evidence type="ECO:0000256" key="10">
    <source>
        <dbReference type="HAMAP-Rule" id="MF_00321"/>
    </source>
</evidence>
<dbReference type="InterPro" id="IPR027417">
    <property type="entry name" value="P-loop_NTPase"/>
</dbReference>
<dbReference type="InterPro" id="IPR030393">
    <property type="entry name" value="G_ENGB_dom"/>
</dbReference>
<proteinExistence type="inferred from homology"/>
<evidence type="ECO:0000256" key="8">
    <source>
        <dbReference type="ARBA" id="ARBA00023210"/>
    </source>
</evidence>
<dbReference type="InterPro" id="IPR005225">
    <property type="entry name" value="Small_GTP-bd"/>
</dbReference>
<evidence type="ECO:0000256" key="2">
    <source>
        <dbReference type="ARBA" id="ARBA00009638"/>
    </source>
</evidence>
<dbReference type="CDD" id="cd01876">
    <property type="entry name" value="YihA_EngB"/>
    <property type="match status" value="1"/>
</dbReference>
<gene>
    <name evidence="12" type="primary">yihA</name>
    <name evidence="10" type="synonym">engB</name>
    <name evidence="12" type="ORF">LZC95_21790</name>
</gene>
<keyword evidence="13" id="KW-1185">Reference proteome</keyword>
<dbReference type="NCBIfam" id="TIGR00231">
    <property type="entry name" value="small_GTP"/>
    <property type="match status" value="1"/>
</dbReference>
<evidence type="ECO:0000256" key="7">
    <source>
        <dbReference type="ARBA" id="ARBA00023134"/>
    </source>
</evidence>
<dbReference type="PANTHER" id="PTHR11649:SF13">
    <property type="entry name" value="ENGB-TYPE G DOMAIN-CONTAINING PROTEIN"/>
    <property type="match status" value="1"/>
</dbReference>
<dbReference type="HAMAP" id="MF_00321">
    <property type="entry name" value="GTPase_EngB"/>
    <property type="match status" value="1"/>
</dbReference>
<evidence type="ECO:0000256" key="3">
    <source>
        <dbReference type="ARBA" id="ARBA00022618"/>
    </source>
</evidence>
<organism evidence="12 13">
    <name type="scientific">Pendulispora brunnea</name>
    <dbReference type="NCBI Taxonomy" id="2905690"/>
    <lineage>
        <taxon>Bacteria</taxon>
        <taxon>Pseudomonadati</taxon>
        <taxon>Myxococcota</taxon>
        <taxon>Myxococcia</taxon>
        <taxon>Myxococcales</taxon>
        <taxon>Sorangiineae</taxon>
        <taxon>Pendulisporaceae</taxon>
        <taxon>Pendulispora</taxon>
    </lineage>
</organism>
<protein>
    <recommendedName>
        <fullName evidence="10">Probable GTP-binding protein EngB</fullName>
    </recommendedName>
</protein>
<sequence>MTEPRIVSAAFVASSSDPGKLPAPALAEVAFAGRSNVGKSSLLNTMMQRKNLARTSRTPGCTRQINLFEVAWTDGLHVHLVDLPGYGYAKRSRTEKSSWGPMLEGYLSTRGVLRAVTILVDVRRGPEEDDLELVDFLHALETPPRILLAATKIDKLSRAQQKPALEKVKRQFKGPIIGFSSVTGDGRDALWQRLRHAIAIEPANEHE</sequence>
<keyword evidence="6" id="KW-0460">Magnesium</keyword>
<dbReference type="InterPro" id="IPR006073">
    <property type="entry name" value="GTP-bd"/>
</dbReference>
<evidence type="ECO:0000313" key="12">
    <source>
        <dbReference type="EMBL" id="WXA99439.1"/>
    </source>
</evidence>
<evidence type="ECO:0000259" key="11">
    <source>
        <dbReference type="PROSITE" id="PS51706"/>
    </source>
</evidence>
<reference evidence="12 13" key="1">
    <citation type="submission" date="2021-12" db="EMBL/GenBank/DDBJ databases">
        <title>Discovery of the Pendulisporaceae a myxobacterial family with distinct sporulation behavior and unique specialized metabolism.</title>
        <authorList>
            <person name="Garcia R."/>
            <person name="Popoff A."/>
            <person name="Bader C.D."/>
            <person name="Loehr J."/>
            <person name="Walesch S."/>
            <person name="Walt C."/>
            <person name="Boldt J."/>
            <person name="Bunk B."/>
            <person name="Haeckl F.J.F.P.J."/>
            <person name="Gunesch A.P."/>
            <person name="Birkelbach J."/>
            <person name="Nuebel U."/>
            <person name="Pietschmann T."/>
            <person name="Bach T."/>
            <person name="Mueller R."/>
        </authorList>
    </citation>
    <scope>NUCLEOTIDE SEQUENCE [LARGE SCALE GENOMIC DNA]</scope>
    <source>
        <strain evidence="12 13">MSr12523</strain>
    </source>
</reference>
<dbReference type="SUPFAM" id="SSF52540">
    <property type="entry name" value="P-loop containing nucleoside triphosphate hydrolases"/>
    <property type="match status" value="1"/>
</dbReference>
<evidence type="ECO:0000256" key="9">
    <source>
        <dbReference type="ARBA" id="ARBA00023306"/>
    </source>
</evidence>
<dbReference type="EMBL" id="CP089982">
    <property type="protein sequence ID" value="WXA99439.1"/>
    <property type="molecule type" value="Genomic_DNA"/>
</dbReference>
<dbReference type="InterPro" id="IPR019987">
    <property type="entry name" value="GTP-bd_ribosome_bio_YsxC"/>
</dbReference>
<keyword evidence="5 10" id="KW-0547">Nucleotide-binding</keyword>
<dbReference type="Pfam" id="PF01926">
    <property type="entry name" value="MMR_HSR1"/>
    <property type="match status" value="1"/>
</dbReference>
<keyword evidence="4" id="KW-0479">Metal-binding</keyword>
<evidence type="ECO:0000256" key="1">
    <source>
        <dbReference type="ARBA" id="ARBA00001946"/>
    </source>
</evidence>
<keyword evidence="7 10" id="KW-0342">GTP-binding</keyword>
<dbReference type="NCBIfam" id="TIGR03598">
    <property type="entry name" value="GTPase_YsxC"/>
    <property type="match status" value="1"/>
</dbReference>
<dbReference type="Gene3D" id="3.40.50.300">
    <property type="entry name" value="P-loop containing nucleotide triphosphate hydrolases"/>
    <property type="match status" value="1"/>
</dbReference>
<dbReference type="Proteomes" id="UP001379533">
    <property type="component" value="Chromosome"/>
</dbReference>
<evidence type="ECO:0000256" key="4">
    <source>
        <dbReference type="ARBA" id="ARBA00022723"/>
    </source>
</evidence>
<comment type="function">
    <text evidence="10">Necessary for normal cell division and for the maintenance of normal septation.</text>
</comment>
<dbReference type="RefSeq" id="WP_394850079.1">
    <property type="nucleotide sequence ID" value="NZ_CP089982.1"/>
</dbReference>
<comment type="cofactor">
    <cofactor evidence="1">
        <name>Mg(2+)</name>
        <dbReference type="ChEBI" id="CHEBI:18420"/>
    </cofactor>
</comment>
<dbReference type="PANTHER" id="PTHR11649">
    <property type="entry name" value="MSS1/TRME-RELATED GTP-BINDING PROTEIN"/>
    <property type="match status" value="1"/>
</dbReference>
<evidence type="ECO:0000313" key="13">
    <source>
        <dbReference type="Proteomes" id="UP001379533"/>
    </source>
</evidence>
<evidence type="ECO:0000256" key="5">
    <source>
        <dbReference type="ARBA" id="ARBA00022741"/>
    </source>
</evidence>
<name>A0ABZ2KN17_9BACT</name>